<evidence type="ECO:0000313" key="1">
    <source>
        <dbReference type="EMBL" id="RPD56726.1"/>
    </source>
</evidence>
<dbReference type="OrthoDB" id="2758552at2759"/>
<name>A0A5C2S038_9APHY</name>
<gene>
    <name evidence="1" type="ORF">L227DRAFT_656062</name>
</gene>
<dbReference type="EMBL" id="ML122286">
    <property type="protein sequence ID" value="RPD56726.1"/>
    <property type="molecule type" value="Genomic_DNA"/>
</dbReference>
<protein>
    <submittedName>
        <fullName evidence="1">Uncharacterized protein</fullName>
    </submittedName>
</protein>
<evidence type="ECO:0000313" key="2">
    <source>
        <dbReference type="Proteomes" id="UP000313359"/>
    </source>
</evidence>
<reference evidence="1" key="1">
    <citation type="journal article" date="2018" name="Genome Biol. Evol.">
        <title>Genomics and development of Lentinus tigrinus, a white-rot wood-decaying mushroom with dimorphic fruiting bodies.</title>
        <authorList>
            <person name="Wu B."/>
            <person name="Xu Z."/>
            <person name="Knudson A."/>
            <person name="Carlson A."/>
            <person name="Chen N."/>
            <person name="Kovaka S."/>
            <person name="LaButti K."/>
            <person name="Lipzen A."/>
            <person name="Pennachio C."/>
            <person name="Riley R."/>
            <person name="Schakwitz W."/>
            <person name="Umezawa K."/>
            <person name="Ohm R.A."/>
            <person name="Grigoriev I.V."/>
            <person name="Nagy L.G."/>
            <person name="Gibbons J."/>
            <person name="Hibbett D."/>
        </authorList>
    </citation>
    <scope>NUCLEOTIDE SEQUENCE [LARGE SCALE GENOMIC DNA]</scope>
    <source>
        <strain evidence="1">ALCF2SS1-6</strain>
    </source>
</reference>
<proteinExistence type="predicted"/>
<organism evidence="1 2">
    <name type="scientific">Lentinus tigrinus ALCF2SS1-6</name>
    <dbReference type="NCBI Taxonomy" id="1328759"/>
    <lineage>
        <taxon>Eukaryota</taxon>
        <taxon>Fungi</taxon>
        <taxon>Dikarya</taxon>
        <taxon>Basidiomycota</taxon>
        <taxon>Agaricomycotina</taxon>
        <taxon>Agaricomycetes</taxon>
        <taxon>Polyporales</taxon>
        <taxon>Polyporaceae</taxon>
        <taxon>Lentinus</taxon>
    </lineage>
</organism>
<sequence length="609" mass="68710">MQGHNHTSHCALSIPDLLRSIALDLEAEALTSSSSLSRKEQLCHAEASLSAILSRIRSDINACAPISSLPEELLATILLHVMVETIPTIRLPAPYYSSSWPKRQHYLTCIVLVCRAWRDLVLNSPLFWSELYGDFPASMNLSIQRSGSAPLSLYLTQTYARKFCMTDRLQEHFDRLRSLHIDRTEFVLPCGRAVSPWTEFTAPRLECFTYIGMEGIEMLESRLTMKLLFVNRVSCLKALALVNNGPWLPSNSFPRLTHLYLSPTPYSPPSFIGPWLDGLLEILANAPSLLILHVWLQEKDDQLSTNPSPRHSVNLPHLRVCTLQSESPPVAWYILSHLSIPTETLVRLHWRSGIPRDNGRSTMHALSPYTTLVVSVMRVHIDVLLTNTCTNAGLWIQQLVQKLGLQWQSFLSNLHITCPLSSVECMRLYADGWDVIPIAGILPHMPSLKELYLSLAPNLEVEDFVPLITGICDAFGRDEPPICPALRLLCIEVNISNAEVGWAESLLNMASRRARAGCKLQRVALQPIPKCDFAQLTREELQALLMAEGRAFSNLTKYVDAVEIRAATDMRLVQCQFRIGDRWDLEEAERYWQVDGLPDKPAYELERSD</sequence>
<dbReference type="Proteomes" id="UP000313359">
    <property type="component" value="Unassembled WGS sequence"/>
</dbReference>
<keyword evidence="2" id="KW-1185">Reference proteome</keyword>
<accession>A0A5C2S038</accession>
<dbReference type="AlphaFoldDB" id="A0A5C2S038"/>